<dbReference type="InterPro" id="IPR026869">
    <property type="entry name" value="EgtC-like"/>
</dbReference>
<dbReference type="EMBL" id="KZ678136">
    <property type="protein sequence ID" value="PSN65907.1"/>
    <property type="molecule type" value="Genomic_DNA"/>
</dbReference>
<organism evidence="4 5">
    <name type="scientific">Corynespora cassiicola Philippines</name>
    <dbReference type="NCBI Taxonomy" id="1448308"/>
    <lineage>
        <taxon>Eukaryota</taxon>
        <taxon>Fungi</taxon>
        <taxon>Dikarya</taxon>
        <taxon>Ascomycota</taxon>
        <taxon>Pezizomycotina</taxon>
        <taxon>Dothideomycetes</taxon>
        <taxon>Pleosporomycetidae</taxon>
        <taxon>Pleosporales</taxon>
        <taxon>Corynesporascaceae</taxon>
        <taxon>Corynespora</taxon>
    </lineage>
</organism>
<keyword evidence="1" id="KW-0315">Glutamine amidotransferase</keyword>
<dbReference type="InterPro" id="IPR029055">
    <property type="entry name" value="Ntn_hydrolases_N"/>
</dbReference>
<dbReference type="CDD" id="cd01908">
    <property type="entry name" value="YafJ"/>
    <property type="match status" value="1"/>
</dbReference>
<evidence type="ECO:0000313" key="4">
    <source>
        <dbReference type="EMBL" id="PSN65907.1"/>
    </source>
</evidence>
<sequence length="386" mass="42354">MCRFMVYKGKDEILLSELILNPTHSILTQSFDSRLRLDRRRPHNGDGFGIGYYTSPSLGPEPCVFTSTIPAWNCINLSRIASKTTSSLLFAHVRATTEGNLSDSNCHPFLYKSLMFMHNGGIGCFRQIKRRLALSLNEQWFTLVQGSTDSEWAFALFLDCLDKAGHHPDQEPGKDGFGHTVLRKAILKTIQRINGFIKEVVGEEGTGTEDSRSLLNFAVTDGESVVCTRYVSSRTDEAASLFFSSGTSWKESRGQQQKEQGGAGSSQEPGQKDYVMERRDKGSDIVLVASEPLTFERDNWVTVPTNSTLTIYKQTVMIHPIVDEFYSADPAHMRSAGFAQAKGQTITGPDKRVLPQGGGSSGGASPDRSSTPDVLGAAVNRLKLAA</sequence>
<keyword evidence="5" id="KW-1185">Reference proteome</keyword>
<dbReference type="InterPro" id="IPR017932">
    <property type="entry name" value="GATase_2_dom"/>
</dbReference>
<evidence type="ECO:0000259" key="3">
    <source>
        <dbReference type="PROSITE" id="PS51278"/>
    </source>
</evidence>
<dbReference type="PROSITE" id="PS51278">
    <property type="entry name" value="GATASE_TYPE_2"/>
    <property type="match status" value="1"/>
</dbReference>
<dbReference type="GO" id="GO:0008242">
    <property type="term" value="F:omega peptidase activity"/>
    <property type="evidence" value="ECO:0007669"/>
    <property type="project" value="TreeGrafter"/>
</dbReference>
<feature type="region of interest" description="Disordered" evidence="2">
    <location>
        <begin position="342"/>
        <end position="374"/>
    </location>
</feature>
<dbReference type="Proteomes" id="UP000240883">
    <property type="component" value="Unassembled WGS sequence"/>
</dbReference>
<feature type="region of interest" description="Disordered" evidence="2">
    <location>
        <begin position="249"/>
        <end position="271"/>
    </location>
</feature>
<keyword evidence="4" id="KW-0378">Hydrolase</keyword>
<accession>A0A2T2NKF0</accession>
<dbReference type="STRING" id="1448308.A0A2T2NKF0"/>
<proteinExistence type="predicted"/>
<dbReference type="SUPFAM" id="SSF56235">
    <property type="entry name" value="N-terminal nucleophile aminohydrolases (Ntn hydrolases)"/>
    <property type="match status" value="1"/>
</dbReference>
<evidence type="ECO:0000313" key="5">
    <source>
        <dbReference type="Proteomes" id="UP000240883"/>
    </source>
</evidence>
<dbReference type="FunFam" id="3.60.20.10:FF:000045">
    <property type="entry name" value="Glutamine amidotransferase DUG3"/>
    <property type="match status" value="1"/>
</dbReference>
<dbReference type="PANTHER" id="PTHR43187">
    <property type="entry name" value="GLUTAMINE AMIDOTRANSFERASE DUG3-RELATED"/>
    <property type="match status" value="1"/>
</dbReference>
<dbReference type="OrthoDB" id="14446at2759"/>
<reference evidence="4 5" key="1">
    <citation type="journal article" date="2018" name="Front. Microbiol.">
        <title>Genome-Wide Analysis of Corynespora cassiicola Leaf Fall Disease Putative Effectors.</title>
        <authorList>
            <person name="Lopez D."/>
            <person name="Ribeiro S."/>
            <person name="Label P."/>
            <person name="Fumanal B."/>
            <person name="Venisse J.S."/>
            <person name="Kohler A."/>
            <person name="de Oliveira R.R."/>
            <person name="Labutti K."/>
            <person name="Lipzen A."/>
            <person name="Lail K."/>
            <person name="Bauer D."/>
            <person name="Ohm R.A."/>
            <person name="Barry K.W."/>
            <person name="Spatafora J."/>
            <person name="Grigoriev I.V."/>
            <person name="Martin F.M."/>
            <person name="Pujade-Renaud V."/>
        </authorList>
    </citation>
    <scope>NUCLEOTIDE SEQUENCE [LARGE SCALE GENOMIC DNA]</scope>
    <source>
        <strain evidence="4 5">Philippines</strain>
    </source>
</reference>
<dbReference type="GO" id="GO:0005737">
    <property type="term" value="C:cytoplasm"/>
    <property type="evidence" value="ECO:0007669"/>
    <property type="project" value="TreeGrafter"/>
</dbReference>
<feature type="compositionally biased region" description="Polar residues" evidence="2">
    <location>
        <begin position="249"/>
        <end position="269"/>
    </location>
</feature>
<dbReference type="Pfam" id="PF13230">
    <property type="entry name" value="GATase_4"/>
    <property type="match status" value="1"/>
</dbReference>
<feature type="domain" description="Glutamine amidotransferase type-2" evidence="3">
    <location>
        <begin position="2"/>
        <end position="339"/>
    </location>
</feature>
<protein>
    <submittedName>
        <fullName evidence="4">N-terminal nucleophile aminohydrolase</fullName>
    </submittedName>
</protein>
<evidence type="ECO:0000256" key="2">
    <source>
        <dbReference type="SAM" id="MobiDB-lite"/>
    </source>
</evidence>
<dbReference type="AlphaFoldDB" id="A0A2T2NKF0"/>
<dbReference type="PANTHER" id="PTHR43187:SF1">
    <property type="entry name" value="GLUTAMINE AMIDOTRANSFERASE DUG3-RELATED"/>
    <property type="match status" value="1"/>
</dbReference>
<name>A0A2T2NKF0_CORCC</name>
<dbReference type="GO" id="GO:0006751">
    <property type="term" value="P:glutathione catabolic process"/>
    <property type="evidence" value="ECO:0007669"/>
    <property type="project" value="TreeGrafter"/>
</dbReference>
<dbReference type="InterPro" id="IPR052373">
    <property type="entry name" value="Gamma-glu_amide_hydrolase"/>
</dbReference>
<evidence type="ECO:0000256" key="1">
    <source>
        <dbReference type="ARBA" id="ARBA00022962"/>
    </source>
</evidence>
<dbReference type="GO" id="GO:0061672">
    <property type="term" value="C:glutathione hydrolase complex"/>
    <property type="evidence" value="ECO:0007669"/>
    <property type="project" value="TreeGrafter"/>
</dbReference>
<gene>
    <name evidence="4" type="ORF">BS50DRAFT_574399</name>
</gene>
<dbReference type="Gene3D" id="3.60.20.10">
    <property type="entry name" value="Glutamine Phosphoribosylpyrophosphate, subunit 1, domain 1"/>
    <property type="match status" value="1"/>
</dbReference>